<dbReference type="AlphaFoldDB" id="A0A414KKR4"/>
<dbReference type="Proteomes" id="UP000283928">
    <property type="component" value="Unassembled WGS sequence"/>
</dbReference>
<reference evidence="2 3" key="1">
    <citation type="submission" date="2018-08" db="EMBL/GenBank/DDBJ databases">
        <title>A genome reference for cultivated species of the human gut microbiota.</title>
        <authorList>
            <person name="Zou Y."/>
            <person name="Xue W."/>
            <person name="Luo G."/>
        </authorList>
    </citation>
    <scope>NUCLEOTIDE SEQUENCE [LARGE SCALE GENOMIC DNA]</scope>
    <source>
        <strain evidence="2 3">AM27-32LB</strain>
    </source>
</reference>
<evidence type="ECO:0000313" key="2">
    <source>
        <dbReference type="EMBL" id="RHE77373.1"/>
    </source>
</evidence>
<comment type="caution">
    <text evidence="2">The sequence shown here is derived from an EMBL/GenBank/DDBJ whole genome shotgun (WGS) entry which is preliminary data.</text>
</comment>
<accession>A0A414KKR4</accession>
<protein>
    <submittedName>
        <fullName evidence="2">DUF2634 domain-containing protein</fullName>
    </submittedName>
</protein>
<dbReference type="InterPro" id="IPR020288">
    <property type="entry name" value="Sheath_initiator"/>
</dbReference>
<dbReference type="EMBL" id="QSKO01000003">
    <property type="protein sequence ID" value="RHE77373.1"/>
    <property type="molecule type" value="Genomic_DNA"/>
</dbReference>
<name>A0A414KKR4_9FIRM</name>
<gene>
    <name evidence="2" type="ORF">DW723_03070</name>
</gene>
<organism evidence="2 3">
    <name type="scientific">Blautia obeum</name>
    <dbReference type="NCBI Taxonomy" id="40520"/>
    <lineage>
        <taxon>Bacteria</taxon>
        <taxon>Bacillati</taxon>
        <taxon>Bacillota</taxon>
        <taxon>Clostridia</taxon>
        <taxon>Lachnospirales</taxon>
        <taxon>Lachnospiraceae</taxon>
        <taxon>Blautia</taxon>
    </lineage>
</organism>
<feature type="region of interest" description="Disordered" evidence="1">
    <location>
        <begin position="1"/>
        <end position="30"/>
    </location>
</feature>
<dbReference type="Pfam" id="PF10934">
    <property type="entry name" value="Sheath_initiator"/>
    <property type="match status" value="1"/>
</dbReference>
<proteinExistence type="predicted"/>
<evidence type="ECO:0000313" key="3">
    <source>
        <dbReference type="Proteomes" id="UP000283928"/>
    </source>
</evidence>
<dbReference type="RefSeq" id="WP_021652458.1">
    <property type="nucleotide sequence ID" value="NZ_JAQEBC010000016.1"/>
</dbReference>
<feature type="compositionally biased region" description="Acidic residues" evidence="1">
    <location>
        <begin position="16"/>
        <end position="27"/>
    </location>
</feature>
<evidence type="ECO:0000256" key="1">
    <source>
        <dbReference type="SAM" id="MobiDB-lite"/>
    </source>
</evidence>
<sequence length="153" mass="17522">MEEESKNLLPTVDVPDFVDEEEDEEYDVDYKPSPMWDLEKGDFVRTAANNVPMNDGYEAYKIWCVKTVSTERYSCLGYSDDHGTETEDITRESDQSTVELSLERTIQEALMVNPRTSSVEEFSFEWGTGRVKVSFIVYSVDGEPFTVDSIIEV</sequence>